<dbReference type="GO" id="GO:0016020">
    <property type="term" value="C:membrane"/>
    <property type="evidence" value="ECO:0007669"/>
    <property type="project" value="UniProtKB-SubCell"/>
</dbReference>
<dbReference type="GO" id="GO:0000271">
    <property type="term" value="P:polysaccharide biosynthetic process"/>
    <property type="evidence" value="ECO:0007669"/>
    <property type="project" value="InterPro"/>
</dbReference>
<dbReference type="RefSeq" id="WP_075012433.1">
    <property type="nucleotide sequence ID" value="NZ_FOWE01000002.1"/>
</dbReference>
<feature type="transmembrane region" description="Helical" evidence="5">
    <location>
        <begin position="46"/>
        <end position="65"/>
    </location>
</feature>
<protein>
    <submittedName>
        <fullName evidence="7">Putative flippase GtrA (Transmembrane translocase of bactoprenol-linked glucose)</fullName>
    </submittedName>
</protein>
<gene>
    <name evidence="7" type="ORF">SAMN05660359_01060</name>
</gene>
<evidence type="ECO:0000313" key="8">
    <source>
        <dbReference type="Proteomes" id="UP000183642"/>
    </source>
</evidence>
<dbReference type="Pfam" id="PF04138">
    <property type="entry name" value="GtrA_DPMS_TM"/>
    <property type="match status" value="1"/>
</dbReference>
<dbReference type="EMBL" id="FOWE01000002">
    <property type="protein sequence ID" value="SFO02984.1"/>
    <property type="molecule type" value="Genomic_DNA"/>
</dbReference>
<sequence>MTAAVLDRPGGSAPAAAVPAAGALLASGPVPGWWHRDHVAAQFARFVLVGGSANVVYVGLFLLLAGLGDQVANLAGVVASTALANEMHRRLTFRAGARTGWAAAQWAGGGLAVTGLLASSSTLALLDGWTTSAGPLASVLVVCAVTGVVGLVRFAGLRWVLSARP</sequence>
<evidence type="ECO:0000256" key="3">
    <source>
        <dbReference type="ARBA" id="ARBA00022989"/>
    </source>
</evidence>
<evidence type="ECO:0000256" key="2">
    <source>
        <dbReference type="ARBA" id="ARBA00022692"/>
    </source>
</evidence>
<keyword evidence="8" id="KW-1185">Reference proteome</keyword>
<evidence type="ECO:0000313" key="7">
    <source>
        <dbReference type="EMBL" id="SFO02984.1"/>
    </source>
</evidence>
<dbReference type="OrthoDB" id="5184077at2"/>
<dbReference type="Proteomes" id="UP000183642">
    <property type="component" value="Unassembled WGS sequence"/>
</dbReference>
<accession>A0A1I5DUP8</accession>
<evidence type="ECO:0000256" key="4">
    <source>
        <dbReference type="ARBA" id="ARBA00023136"/>
    </source>
</evidence>
<comment type="subcellular location">
    <subcellularLocation>
        <location evidence="1">Membrane</location>
        <topology evidence="1">Multi-pass membrane protein</topology>
    </subcellularLocation>
</comment>
<name>A0A1I5DUP8_9ACTN</name>
<keyword evidence="2 5" id="KW-0812">Transmembrane</keyword>
<dbReference type="AlphaFoldDB" id="A0A1I5DUP8"/>
<feature type="transmembrane region" description="Helical" evidence="5">
    <location>
        <begin position="12"/>
        <end position="34"/>
    </location>
</feature>
<feature type="transmembrane region" description="Helical" evidence="5">
    <location>
        <begin position="139"/>
        <end position="161"/>
    </location>
</feature>
<evidence type="ECO:0000256" key="5">
    <source>
        <dbReference type="SAM" id="Phobius"/>
    </source>
</evidence>
<organism evidence="7 8">
    <name type="scientific">Geodermatophilus obscurus</name>
    <dbReference type="NCBI Taxonomy" id="1861"/>
    <lineage>
        <taxon>Bacteria</taxon>
        <taxon>Bacillati</taxon>
        <taxon>Actinomycetota</taxon>
        <taxon>Actinomycetes</taxon>
        <taxon>Geodermatophilales</taxon>
        <taxon>Geodermatophilaceae</taxon>
        <taxon>Geodermatophilus</taxon>
    </lineage>
</organism>
<proteinExistence type="predicted"/>
<reference evidence="8" key="1">
    <citation type="submission" date="2016-10" db="EMBL/GenBank/DDBJ databases">
        <authorList>
            <person name="Varghese N."/>
            <person name="Submissions S."/>
        </authorList>
    </citation>
    <scope>NUCLEOTIDE SEQUENCE [LARGE SCALE GENOMIC DNA]</scope>
    <source>
        <strain evidence="8">DSM 43161</strain>
    </source>
</reference>
<dbReference type="InterPro" id="IPR007267">
    <property type="entry name" value="GtrA_DPMS_TM"/>
</dbReference>
<feature type="domain" description="GtrA/DPMS transmembrane" evidence="6">
    <location>
        <begin position="45"/>
        <end position="159"/>
    </location>
</feature>
<keyword evidence="4 5" id="KW-0472">Membrane</keyword>
<evidence type="ECO:0000259" key="6">
    <source>
        <dbReference type="Pfam" id="PF04138"/>
    </source>
</evidence>
<keyword evidence="3 5" id="KW-1133">Transmembrane helix</keyword>
<evidence type="ECO:0000256" key="1">
    <source>
        <dbReference type="ARBA" id="ARBA00004141"/>
    </source>
</evidence>